<keyword evidence="1" id="KW-0863">Zinc-finger</keyword>
<dbReference type="GO" id="GO:0003676">
    <property type="term" value="F:nucleic acid binding"/>
    <property type="evidence" value="ECO:0007669"/>
    <property type="project" value="InterPro"/>
</dbReference>
<gene>
    <name evidence="4" type="primary">Rtl9-002</name>
</gene>
<name>A0A6F9DRL7_9ASCI</name>
<accession>A0A6F9DRL7</accession>
<evidence type="ECO:0000256" key="2">
    <source>
        <dbReference type="SAM" id="MobiDB-lite"/>
    </source>
</evidence>
<keyword evidence="1" id="KW-0479">Metal-binding</keyword>
<organism evidence="4">
    <name type="scientific">Phallusia mammillata</name>
    <dbReference type="NCBI Taxonomy" id="59560"/>
    <lineage>
        <taxon>Eukaryota</taxon>
        <taxon>Metazoa</taxon>
        <taxon>Chordata</taxon>
        <taxon>Tunicata</taxon>
        <taxon>Ascidiacea</taxon>
        <taxon>Phlebobranchia</taxon>
        <taxon>Ascidiidae</taxon>
        <taxon>Phallusia</taxon>
    </lineage>
</organism>
<feature type="domain" description="CCHC-type" evidence="3">
    <location>
        <begin position="178"/>
        <end position="193"/>
    </location>
</feature>
<evidence type="ECO:0000313" key="4">
    <source>
        <dbReference type="EMBL" id="CAB3265821.1"/>
    </source>
</evidence>
<feature type="region of interest" description="Disordered" evidence="2">
    <location>
        <begin position="193"/>
        <end position="226"/>
    </location>
</feature>
<keyword evidence="1" id="KW-0862">Zinc</keyword>
<dbReference type="EMBL" id="LR789959">
    <property type="protein sequence ID" value="CAB3265821.1"/>
    <property type="molecule type" value="mRNA"/>
</dbReference>
<evidence type="ECO:0000259" key="3">
    <source>
        <dbReference type="PROSITE" id="PS50158"/>
    </source>
</evidence>
<proteinExistence type="evidence at transcript level"/>
<dbReference type="InterPro" id="IPR036875">
    <property type="entry name" value="Znf_CCHC_sf"/>
</dbReference>
<feature type="region of interest" description="Disordered" evidence="2">
    <location>
        <begin position="266"/>
        <end position="290"/>
    </location>
</feature>
<sequence>MEKASESYAQATVKSAGSALRRPNCLSFKADRMLKREDLWKLLKEIDFPIKKVLGIAEMKGTQVDVTCTTRQNVLELQNKLAEVEYIKSIRLYESDIINVGIGWVPIPFNNEVIAEALSQRYGEVKKMTHRKDKEGLLSGMRIASMNKSDISVNPIPSYITIHGYEFYITYHGQQFTCKYCGEAGHKQVNCPKRKNDYPQLQNKTNAQRRNHGRETNETGSNLIRTSSPAPLARVEADPDKTFPCVGLQAGKDKQHNHENYTNIEAPTTTGHLSPRSEDNNPNLQKTNLKKRFRTSPEILPNSKSQSLCETPTSLICPECHTESFLAPDSTHFFCYKCKNDFSIVKACCDEETSILVPIKEKTINCPKCQSLMRWMPCCQQFQPEFTTEGNLFECIQCERYSIACVCKTINPVPHLTMSKECSNYLCKCKLIHCSCGKKSAECIEPSKPYRCSCGFEYEWDMDLGVERI</sequence>
<dbReference type="PROSITE" id="PS50158">
    <property type="entry name" value="ZF_CCHC"/>
    <property type="match status" value="1"/>
</dbReference>
<protein>
    <submittedName>
        <fullName evidence="4">Gag-like protein</fullName>
    </submittedName>
</protein>
<dbReference type="SUPFAM" id="SSF57756">
    <property type="entry name" value="Retrovirus zinc finger-like domains"/>
    <property type="match status" value="1"/>
</dbReference>
<evidence type="ECO:0000256" key="1">
    <source>
        <dbReference type="PROSITE-ProRule" id="PRU00047"/>
    </source>
</evidence>
<dbReference type="InterPro" id="IPR001878">
    <property type="entry name" value="Znf_CCHC"/>
</dbReference>
<dbReference type="GO" id="GO:0008270">
    <property type="term" value="F:zinc ion binding"/>
    <property type="evidence" value="ECO:0007669"/>
    <property type="project" value="UniProtKB-KW"/>
</dbReference>
<reference evidence="4" key="1">
    <citation type="submission" date="2020-04" db="EMBL/GenBank/DDBJ databases">
        <authorList>
            <person name="Neveu A P."/>
        </authorList>
    </citation>
    <scope>NUCLEOTIDE SEQUENCE</scope>
    <source>
        <tissue evidence="4">Whole embryo</tissue>
    </source>
</reference>
<dbReference type="AlphaFoldDB" id="A0A6F9DRL7"/>